<accession>A0ABX1QEZ0</accession>
<dbReference type="Gene3D" id="3.40.50.920">
    <property type="match status" value="1"/>
</dbReference>
<dbReference type="Proteomes" id="UP000648984">
    <property type="component" value="Unassembled WGS sequence"/>
</dbReference>
<protein>
    <submittedName>
        <fullName evidence="5">Alpha-ketoacid dehydrogenase subunit beta</fullName>
    </submittedName>
</protein>
<comment type="caution">
    <text evidence="5">The sequence shown here is derived from an EMBL/GenBank/DDBJ whole genome shotgun (WGS) entry which is preliminary data.</text>
</comment>
<dbReference type="SUPFAM" id="SSF52518">
    <property type="entry name" value="Thiamin diphosphate-binding fold (THDP-binding)"/>
    <property type="match status" value="1"/>
</dbReference>
<keyword evidence="2" id="KW-0560">Oxidoreductase</keyword>
<keyword evidence="3" id="KW-0786">Thiamine pyrophosphate</keyword>
<evidence type="ECO:0000313" key="5">
    <source>
        <dbReference type="EMBL" id="NMG75581.1"/>
    </source>
</evidence>
<proteinExistence type="predicted"/>
<organism evidence="5 6">
    <name type="scientific">Aromatoleum diolicum</name>
    <dbReference type="NCBI Taxonomy" id="75796"/>
    <lineage>
        <taxon>Bacteria</taxon>
        <taxon>Pseudomonadati</taxon>
        <taxon>Pseudomonadota</taxon>
        <taxon>Betaproteobacteria</taxon>
        <taxon>Rhodocyclales</taxon>
        <taxon>Rhodocyclaceae</taxon>
        <taxon>Aromatoleum</taxon>
    </lineage>
</organism>
<sequence>MSVITVNEAISQALAEEMRRDPAVLMFGEGVATKRANLVAEFGAARVRNTPLAEGIIAGTAVGAAATGLRPIVDLLFAPFLCFAMDEIVNSAGKLRYLSGGQFKFPMVVMAMSGAGWTVGAQHNHNLEAWFVHSPGLKVVMPSSAADFKGLLKAAIRDDNPVLFFMDLALGYQAGEVPAGEVLVPLGRAATLREGRDVSLISYAKTVHHCVAAAETLAARGISAEVIDLRSLKPLDEAAILASARKTGRVVVVHEASRLCGVGAEIAAFVGEHAFGALKAPVRRLTGPDAPAPASWPLEQAFVPQADAIAAAALELVAARRSAGPSPRPSTEGAVSMQA</sequence>
<dbReference type="InterPro" id="IPR029061">
    <property type="entry name" value="THDP-binding"/>
</dbReference>
<dbReference type="PANTHER" id="PTHR43257">
    <property type="entry name" value="PYRUVATE DEHYDROGENASE E1 COMPONENT BETA SUBUNIT"/>
    <property type="match status" value="1"/>
</dbReference>
<dbReference type="RefSeq" id="WP_169260735.1">
    <property type="nucleotide sequence ID" value="NZ_WTVQ01000019.1"/>
</dbReference>
<keyword evidence="6" id="KW-1185">Reference proteome</keyword>
<gene>
    <name evidence="5" type="ORF">GPA25_12510</name>
</gene>
<dbReference type="SMART" id="SM00861">
    <property type="entry name" value="Transket_pyr"/>
    <property type="match status" value="1"/>
</dbReference>
<evidence type="ECO:0000256" key="1">
    <source>
        <dbReference type="ARBA" id="ARBA00001964"/>
    </source>
</evidence>
<evidence type="ECO:0000256" key="2">
    <source>
        <dbReference type="ARBA" id="ARBA00023002"/>
    </source>
</evidence>
<evidence type="ECO:0000259" key="4">
    <source>
        <dbReference type="SMART" id="SM00861"/>
    </source>
</evidence>
<dbReference type="NCBIfam" id="NF006667">
    <property type="entry name" value="PRK09212.1"/>
    <property type="match status" value="1"/>
</dbReference>
<name>A0ABX1QEZ0_9RHOO</name>
<evidence type="ECO:0000313" key="6">
    <source>
        <dbReference type="Proteomes" id="UP000648984"/>
    </source>
</evidence>
<dbReference type="InterPro" id="IPR033248">
    <property type="entry name" value="Transketolase_C"/>
</dbReference>
<comment type="cofactor">
    <cofactor evidence="1">
        <name>thiamine diphosphate</name>
        <dbReference type="ChEBI" id="CHEBI:58937"/>
    </cofactor>
</comment>
<feature type="domain" description="Transketolase-like pyrimidine-binding" evidence="4">
    <location>
        <begin position="4"/>
        <end position="172"/>
    </location>
</feature>
<dbReference type="Pfam" id="PF02779">
    <property type="entry name" value="Transket_pyr"/>
    <property type="match status" value="1"/>
</dbReference>
<dbReference type="SUPFAM" id="SSF52922">
    <property type="entry name" value="TK C-terminal domain-like"/>
    <property type="match status" value="1"/>
</dbReference>
<reference evidence="5 6" key="1">
    <citation type="submission" date="2019-12" db="EMBL/GenBank/DDBJ databases">
        <title>Comparative genomics gives insights into the taxonomy of the Azoarcus-Aromatoleum group and reveals separate origins of nif in the plant-associated Azoarcus and non-plant-associated Aromatoleum sub-groups.</title>
        <authorList>
            <person name="Lafos M."/>
            <person name="Maluk M."/>
            <person name="Batista M."/>
            <person name="Junghare M."/>
            <person name="Carmona M."/>
            <person name="Faoro H."/>
            <person name="Cruz L.M."/>
            <person name="Battistoni F."/>
            <person name="De Souza E."/>
            <person name="Pedrosa F."/>
            <person name="Chen W.-M."/>
            <person name="Poole P.S."/>
            <person name="Dixon R.A."/>
            <person name="James E.K."/>
        </authorList>
    </citation>
    <scope>NUCLEOTIDE SEQUENCE [LARGE SCALE GENOMIC DNA]</scope>
    <source>
        <strain evidence="5 6">22Lin</strain>
    </source>
</reference>
<dbReference type="Pfam" id="PF02780">
    <property type="entry name" value="Transketolase_C"/>
    <property type="match status" value="1"/>
</dbReference>
<dbReference type="EMBL" id="WTVQ01000019">
    <property type="protein sequence ID" value="NMG75581.1"/>
    <property type="molecule type" value="Genomic_DNA"/>
</dbReference>
<dbReference type="InterPro" id="IPR009014">
    <property type="entry name" value="Transketo_C/PFOR_II"/>
</dbReference>
<dbReference type="PANTHER" id="PTHR43257:SF2">
    <property type="entry name" value="PYRUVATE DEHYDROGENASE E1 COMPONENT SUBUNIT BETA"/>
    <property type="match status" value="1"/>
</dbReference>
<dbReference type="Gene3D" id="3.40.50.970">
    <property type="match status" value="1"/>
</dbReference>
<evidence type="ECO:0000256" key="3">
    <source>
        <dbReference type="ARBA" id="ARBA00023052"/>
    </source>
</evidence>
<dbReference type="InterPro" id="IPR005475">
    <property type="entry name" value="Transketolase-like_Pyr-bd"/>
</dbReference>